<dbReference type="AlphaFoldDB" id="A0A1H9M7M9"/>
<dbReference type="Pfam" id="PF02595">
    <property type="entry name" value="Gly_kinase"/>
    <property type="match status" value="1"/>
</dbReference>
<gene>
    <name evidence="5" type="ORF">SAMN05444359_12756</name>
</gene>
<dbReference type="InterPro" id="IPR018193">
    <property type="entry name" value="Glyc_kinase_flavodox-like_fold"/>
</dbReference>
<accession>A0A1H9M7M9</accession>
<dbReference type="OrthoDB" id="9774290at2"/>
<keyword evidence="6" id="KW-1185">Reference proteome</keyword>
<protein>
    <submittedName>
        <fullName evidence="5">Glycerate kinase</fullName>
    </submittedName>
</protein>
<keyword evidence="3 4" id="KW-0418">Kinase</keyword>
<evidence type="ECO:0000313" key="5">
    <source>
        <dbReference type="EMBL" id="SER19632.1"/>
    </source>
</evidence>
<dbReference type="PANTHER" id="PTHR21599:SF0">
    <property type="entry name" value="GLYCERATE KINASE"/>
    <property type="match status" value="1"/>
</dbReference>
<evidence type="ECO:0000256" key="4">
    <source>
        <dbReference type="PIRNR" id="PIRNR006078"/>
    </source>
</evidence>
<dbReference type="EMBL" id="FOFB01000027">
    <property type="protein sequence ID" value="SER19632.1"/>
    <property type="molecule type" value="Genomic_DNA"/>
</dbReference>
<dbReference type="Gene3D" id="3.90.1510.10">
    <property type="entry name" value="Glycerate kinase, domain 2"/>
    <property type="match status" value="1"/>
</dbReference>
<keyword evidence="2 4" id="KW-0808">Transferase</keyword>
<dbReference type="GO" id="GO:0031388">
    <property type="term" value="P:organic acid phosphorylation"/>
    <property type="evidence" value="ECO:0007669"/>
    <property type="project" value="UniProtKB-UniRule"/>
</dbReference>
<dbReference type="Proteomes" id="UP000199021">
    <property type="component" value="Unassembled WGS sequence"/>
</dbReference>
<dbReference type="InterPro" id="IPR004381">
    <property type="entry name" value="Glycerate_kinase"/>
</dbReference>
<dbReference type="SUPFAM" id="SSF110738">
    <property type="entry name" value="Glycerate kinase I"/>
    <property type="match status" value="1"/>
</dbReference>
<dbReference type="NCBIfam" id="TIGR00045">
    <property type="entry name" value="glycerate kinase"/>
    <property type="match status" value="1"/>
</dbReference>
<dbReference type="InParanoid" id="A0A1H9M7M9"/>
<organism evidence="5 6">
    <name type="scientific">Neolewinella agarilytica</name>
    <dbReference type="NCBI Taxonomy" id="478744"/>
    <lineage>
        <taxon>Bacteria</taxon>
        <taxon>Pseudomonadati</taxon>
        <taxon>Bacteroidota</taxon>
        <taxon>Saprospiria</taxon>
        <taxon>Saprospirales</taxon>
        <taxon>Lewinellaceae</taxon>
        <taxon>Neolewinella</taxon>
    </lineage>
</organism>
<reference evidence="6" key="1">
    <citation type="submission" date="2016-10" db="EMBL/GenBank/DDBJ databases">
        <authorList>
            <person name="Varghese N."/>
            <person name="Submissions S."/>
        </authorList>
    </citation>
    <scope>NUCLEOTIDE SEQUENCE [LARGE SCALE GENOMIC DNA]</scope>
    <source>
        <strain evidence="6">DSM 24740</strain>
    </source>
</reference>
<proteinExistence type="inferred from homology"/>
<evidence type="ECO:0000256" key="1">
    <source>
        <dbReference type="ARBA" id="ARBA00006284"/>
    </source>
</evidence>
<dbReference type="PIRSF" id="PIRSF006078">
    <property type="entry name" value="GlxK"/>
    <property type="match status" value="1"/>
</dbReference>
<dbReference type="Gene3D" id="3.40.50.10350">
    <property type="entry name" value="Glycerate kinase, domain 1"/>
    <property type="match status" value="1"/>
</dbReference>
<dbReference type="RefSeq" id="WP_090172083.1">
    <property type="nucleotide sequence ID" value="NZ_FOFB01000027.1"/>
</dbReference>
<comment type="similarity">
    <text evidence="1 4">Belongs to the glycerate kinase type-1 family.</text>
</comment>
<dbReference type="FunCoup" id="A0A1H9M7M9">
    <property type="interactions" value="132"/>
</dbReference>
<dbReference type="STRING" id="478744.SAMN05444359_12756"/>
<evidence type="ECO:0000256" key="2">
    <source>
        <dbReference type="ARBA" id="ARBA00022679"/>
    </source>
</evidence>
<evidence type="ECO:0000313" key="6">
    <source>
        <dbReference type="Proteomes" id="UP000199021"/>
    </source>
</evidence>
<name>A0A1H9M7M9_9BACT</name>
<dbReference type="GO" id="GO:0008887">
    <property type="term" value="F:glycerate kinase activity"/>
    <property type="evidence" value="ECO:0007669"/>
    <property type="project" value="UniProtKB-UniRule"/>
</dbReference>
<dbReference type="PANTHER" id="PTHR21599">
    <property type="entry name" value="GLYCERATE KINASE"/>
    <property type="match status" value="1"/>
</dbReference>
<evidence type="ECO:0000256" key="3">
    <source>
        <dbReference type="ARBA" id="ARBA00022777"/>
    </source>
</evidence>
<dbReference type="InterPro" id="IPR036129">
    <property type="entry name" value="Glycerate_kinase_sf"/>
</dbReference>
<sequence length="373" mass="39311">MRILIAPDKFKGSLTAREVAAAIGRGARRVFPEATIIEQPMADGGEGSLELLQQILPLQTYRLEVTGPLRKKVMAEYLMGEGKAFIEVARACGLQHLPPHRRDPGRTTTIGVGMLIEDALARGARDISLFLGGSATNDCGAGMAAALGYRFFGNRPEDFVPTGDSLGYVLRIDDAEVMPAVKDARFTAVCDVDNPLLGDRGATMVYASQKGAKLTDLPVLEEHMERFSGVLAQFSGTSVLVPGSGAAGGLGAGIRAFLGGDIQSGIDRMMEVTGLEKWLIGADLVITGEGCIDDQTPHGKVVSGVAGRAQHAGAKVLAVAGRCTLDQAASRMPDVHQIAALMDQPGMTIERSMGDTALELEGMVVGLLRSLKI</sequence>
<dbReference type="InterPro" id="IPR018197">
    <property type="entry name" value="Glycerate_kinase_RE-like"/>
</dbReference>